<feature type="region of interest" description="Disordered" evidence="1">
    <location>
        <begin position="114"/>
        <end position="164"/>
    </location>
</feature>
<feature type="region of interest" description="Disordered" evidence="1">
    <location>
        <begin position="1"/>
        <end position="42"/>
    </location>
</feature>
<evidence type="ECO:0000256" key="1">
    <source>
        <dbReference type="SAM" id="MobiDB-lite"/>
    </source>
</evidence>
<protein>
    <submittedName>
        <fullName evidence="2">Uncharacterized protein</fullName>
    </submittedName>
</protein>
<gene>
    <name evidence="2" type="ORF">PIB30_076987</name>
</gene>
<organism evidence="2 3">
    <name type="scientific">Stylosanthes scabra</name>
    <dbReference type="NCBI Taxonomy" id="79078"/>
    <lineage>
        <taxon>Eukaryota</taxon>
        <taxon>Viridiplantae</taxon>
        <taxon>Streptophyta</taxon>
        <taxon>Embryophyta</taxon>
        <taxon>Tracheophyta</taxon>
        <taxon>Spermatophyta</taxon>
        <taxon>Magnoliopsida</taxon>
        <taxon>eudicotyledons</taxon>
        <taxon>Gunneridae</taxon>
        <taxon>Pentapetalae</taxon>
        <taxon>rosids</taxon>
        <taxon>fabids</taxon>
        <taxon>Fabales</taxon>
        <taxon>Fabaceae</taxon>
        <taxon>Papilionoideae</taxon>
        <taxon>50 kb inversion clade</taxon>
        <taxon>dalbergioids sensu lato</taxon>
        <taxon>Dalbergieae</taxon>
        <taxon>Pterocarpus clade</taxon>
        <taxon>Stylosanthes</taxon>
    </lineage>
</organism>
<name>A0ABU6QQG9_9FABA</name>
<comment type="caution">
    <text evidence="2">The sequence shown here is derived from an EMBL/GenBank/DDBJ whole genome shotgun (WGS) entry which is preliminary data.</text>
</comment>
<feature type="compositionally biased region" description="Acidic residues" evidence="1">
    <location>
        <begin position="122"/>
        <end position="148"/>
    </location>
</feature>
<sequence>MNRKRKQVASKAKEKLTTPPTRKSLRLVGIPPSPPPNSPKSVLKSSKLLVLALAADALNPHFKAPIRQRFSQRIIAKGGPSRPKPKKVEVINLSSDNEADIRSREAAKEQPIMVVDPNPGNLEEEEEDPEYEEEYEEEDPEESVEAEEIPSSWSLLAPSIIASE</sequence>
<evidence type="ECO:0000313" key="3">
    <source>
        <dbReference type="Proteomes" id="UP001341840"/>
    </source>
</evidence>
<dbReference type="Proteomes" id="UP001341840">
    <property type="component" value="Unassembled WGS sequence"/>
</dbReference>
<reference evidence="2 3" key="1">
    <citation type="journal article" date="2023" name="Plants (Basel)">
        <title>Bridging the Gap: Combining Genomics and Transcriptomics Approaches to Understand Stylosanthes scabra, an Orphan Legume from the Brazilian Caatinga.</title>
        <authorList>
            <person name="Ferreira-Neto J.R.C."/>
            <person name="da Silva M.D."/>
            <person name="Binneck E."/>
            <person name="de Melo N.F."/>
            <person name="da Silva R.H."/>
            <person name="de Melo A.L.T.M."/>
            <person name="Pandolfi V."/>
            <person name="Bustamante F.O."/>
            <person name="Brasileiro-Vidal A.C."/>
            <person name="Benko-Iseppon A.M."/>
        </authorList>
    </citation>
    <scope>NUCLEOTIDE SEQUENCE [LARGE SCALE GENOMIC DNA]</scope>
    <source>
        <tissue evidence="2">Leaves</tissue>
    </source>
</reference>
<keyword evidence="3" id="KW-1185">Reference proteome</keyword>
<evidence type="ECO:0000313" key="2">
    <source>
        <dbReference type="EMBL" id="MED6114093.1"/>
    </source>
</evidence>
<proteinExistence type="predicted"/>
<dbReference type="EMBL" id="JASCZI010001023">
    <property type="protein sequence ID" value="MED6114093.1"/>
    <property type="molecule type" value="Genomic_DNA"/>
</dbReference>
<accession>A0ABU6QQG9</accession>